<dbReference type="PROSITE" id="PS50850">
    <property type="entry name" value="MFS"/>
    <property type="match status" value="1"/>
</dbReference>
<protein>
    <recommendedName>
        <fullName evidence="3">Major facilitator superfamily (MFS) profile domain-containing protein</fullName>
    </recommendedName>
</protein>
<feature type="transmembrane region" description="Helical" evidence="2">
    <location>
        <begin position="113"/>
        <end position="134"/>
    </location>
</feature>
<dbReference type="RefSeq" id="XP_002774289.1">
    <property type="nucleotide sequence ID" value="XM_002774243.1"/>
</dbReference>
<feature type="domain" description="Major facilitator superfamily (MFS) profile" evidence="3">
    <location>
        <begin position="23"/>
        <end position="136"/>
    </location>
</feature>
<feature type="non-terminal residue" evidence="4">
    <location>
        <position position="136"/>
    </location>
</feature>
<dbReference type="OMA" id="HAGRWNT"/>
<feature type="transmembrane region" description="Helical" evidence="2">
    <location>
        <begin position="57"/>
        <end position="77"/>
    </location>
</feature>
<name>C5LAY8_PERM5</name>
<accession>C5LAY8</accession>
<dbReference type="GeneID" id="9064886"/>
<dbReference type="InterPro" id="IPR036259">
    <property type="entry name" value="MFS_trans_sf"/>
</dbReference>
<evidence type="ECO:0000259" key="3">
    <source>
        <dbReference type="PROSITE" id="PS50850"/>
    </source>
</evidence>
<comment type="subcellular location">
    <subcellularLocation>
        <location evidence="1">Membrane</location>
        <topology evidence="1">Multi-pass membrane protein</topology>
    </subcellularLocation>
</comment>
<sequence length="136" mass="14913">MSVKAKVSNSQLFRATPPRLRVDFAIAMMCIFTDFLGDNLLAPGYELFIRENGVPGMGFGLAVSIITMSYIVGRCFSSAVMGPISDHTGRWNAILICELLTAVGFLMQALSWSFWSLVGFRFFTGFVGGTRVVIIV</sequence>
<evidence type="ECO:0000256" key="1">
    <source>
        <dbReference type="ARBA" id="ARBA00004141"/>
    </source>
</evidence>
<keyword evidence="5" id="KW-1185">Reference proteome</keyword>
<dbReference type="InterPro" id="IPR011701">
    <property type="entry name" value="MFS"/>
</dbReference>
<dbReference type="EMBL" id="GG680884">
    <property type="protein sequence ID" value="EER06105.1"/>
    <property type="molecule type" value="Genomic_DNA"/>
</dbReference>
<dbReference type="SUPFAM" id="SSF103473">
    <property type="entry name" value="MFS general substrate transporter"/>
    <property type="match status" value="1"/>
</dbReference>
<dbReference type="Gene3D" id="1.20.1250.20">
    <property type="entry name" value="MFS general substrate transporter like domains"/>
    <property type="match status" value="1"/>
</dbReference>
<reference evidence="4 5" key="1">
    <citation type="submission" date="2008-07" db="EMBL/GenBank/DDBJ databases">
        <authorList>
            <person name="El-Sayed N."/>
            <person name="Caler E."/>
            <person name="Inman J."/>
            <person name="Amedeo P."/>
            <person name="Hass B."/>
            <person name="Wortman J."/>
        </authorList>
    </citation>
    <scope>NUCLEOTIDE SEQUENCE [LARGE SCALE GENOMIC DNA]</scope>
    <source>
        <strain evidence="5">ATCC 50983 / TXsc</strain>
    </source>
</reference>
<keyword evidence="2" id="KW-1133">Transmembrane helix</keyword>
<dbReference type="GO" id="GO:0022857">
    <property type="term" value="F:transmembrane transporter activity"/>
    <property type="evidence" value="ECO:0007669"/>
    <property type="project" value="InterPro"/>
</dbReference>
<dbReference type="GO" id="GO:0016020">
    <property type="term" value="C:membrane"/>
    <property type="evidence" value="ECO:0007669"/>
    <property type="project" value="UniProtKB-SubCell"/>
</dbReference>
<evidence type="ECO:0000313" key="5">
    <source>
        <dbReference type="Proteomes" id="UP000007800"/>
    </source>
</evidence>
<dbReference type="OrthoDB" id="10262656at2759"/>
<keyword evidence="2" id="KW-0812">Transmembrane</keyword>
<evidence type="ECO:0000256" key="2">
    <source>
        <dbReference type="SAM" id="Phobius"/>
    </source>
</evidence>
<feature type="transmembrane region" description="Helical" evidence="2">
    <location>
        <begin position="20"/>
        <end position="37"/>
    </location>
</feature>
<proteinExistence type="predicted"/>
<dbReference type="Pfam" id="PF07690">
    <property type="entry name" value="MFS_1"/>
    <property type="match status" value="1"/>
</dbReference>
<feature type="transmembrane region" description="Helical" evidence="2">
    <location>
        <begin position="89"/>
        <end position="107"/>
    </location>
</feature>
<dbReference type="Proteomes" id="UP000007800">
    <property type="component" value="Unassembled WGS sequence"/>
</dbReference>
<dbReference type="InterPro" id="IPR020846">
    <property type="entry name" value="MFS_dom"/>
</dbReference>
<organism evidence="5">
    <name type="scientific">Perkinsus marinus (strain ATCC 50983 / TXsc)</name>
    <dbReference type="NCBI Taxonomy" id="423536"/>
    <lineage>
        <taxon>Eukaryota</taxon>
        <taxon>Sar</taxon>
        <taxon>Alveolata</taxon>
        <taxon>Perkinsozoa</taxon>
        <taxon>Perkinsea</taxon>
        <taxon>Perkinsida</taxon>
        <taxon>Perkinsidae</taxon>
        <taxon>Perkinsus</taxon>
    </lineage>
</organism>
<dbReference type="InParanoid" id="C5LAY8"/>
<evidence type="ECO:0000313" key="4">
    <source>
        <dbReference type="EMBL" id="EER06105.1"/>
    </source>
</evidence>
<keyword evidence="2" id="KW-0472">Membrane</keyword>
<gene>
    <name evidence="4" type="ORF">Pmar_PMAR027159</name>
</gene>
<dbReference type="AlphaFoldDB" id="C5LAY8"/>